<evidence type="ECO:0000313" key="2">
    <source>
        <dbReference type="EMBL" id="SHF98239.1"/>
    </source>
</evidence>
<dbReference type="Proteomes" id="UP000184471">
    <property type="component" value="Unassembled WGS sequence"/>
</dbReference>
<evidence type="ECO:0000256" key="1">
    <source>
        <dbReference type="SAM" id="Phobius"/>
    </source>
</evidence>
<dbReference type="OrthoDB" id="5198703at2"/>
<evidence type="ECO:0000313" key="3">
    <source>
        <dbReference type="Proteomes" id="UP000184471"/>
    </source>
</evidence>
<keyword evidence="1" id="KW-0472">Membrane</keyword>
<feature type="transmembrane region" description="Helical" evidence="1">
    <location>
        <begin position="57"/>
        <end position="75"/>
    </location>
</feature>
<proteinExistence type="predicted"/>
<name>A0A1M5G3E9_9ACTN</name>
<feature type="transmembrane region" description="Helical" evidence="1">
    <location>
        <begin position="84"/>
        <end position="105"/>
    </location>
</feature>
<sequence length="108" mass="10917">MERLLGVASLAVALFLATLGSFGASFGVMTNCTNTYSCTVTGCRPCSTAQTWLTAGWVLQGVLLVVGLVLVVLAARSRPPWARAAALAVGPVALAAFAATTALAVGSF</sequence>
<dbReference type="STRING" id="1070870.SAMN05444351_1528"/>
<dbReference type="EMBL" id="FQVX01000001">
    <property type="protein sequence ID" value="SHF98239.1"/>
    <property type="molecule type" value="Genomic_DNA"/>
</dbReference>
<protein>
    <submittedName>
        <fullName evidence="2">Uncharacterized protein</fullName>
    </submittedName>
</protein>
<keyword evidence="3" id="KW-1185">Reference proteome</keyword>
<dbReference type="RefSeq" id="WP_073419368.1">
    <property type="nucleotide sequence ID" value="NZ_FQVX01000001.1"/>
</dbReference>
<dbReference type="AlphaFoldDB" id="A0A1M5G3E9"/>
<gene>
    <name evidence="2" type="ORF">SAMN05444351_1528</name>
</gene>
<keyword evidence="1" id="KW-1133">Transmembrane helix</keyword>
<keyword evidence="1" id="KW-0812">Transmembrane</keyword>
<organism evidence="2 3">
    <name type="scientific">Geodermatophilus nigrescens</name>
    <dbReference type="NCBI Taxonomy" id="1070870"/>
    <lineage>
        <taxon>Bacteria</taxon>
        <taxon>Bacillati</taxon>
        <taxon>Actinomycetota</taxon>
        <taxon>Actinomycetes</taxon>
        <taxon>Geodermatophilales</taxon>
        <taxon>Geodermatophilaceae</taxon>
        <taxon>Geodermatophilus</taxon>
    </lineage>
</organism>
<reference evidence="2 3" key="1">
    <citation type="submission" date="2016-11" db="EMBL/GenBank/DDBJ databases">
        <authorList>
            <person name="Jaros S."/>
            <person name="Januszkiewicz K."/>
            <person name="Wedrychowicz H."/>
        </authorList>
    </citation>
    <scope>NUCLEOTIDE SEQUENCE [LARGE SCALE GENOMIC DNA]</scope>
    <source>
        <strain evidence="2 3">DSM 45408</strain>
    </source>
</reference>
<accession>A0A1M5G3E9</accession>